<evidence type="ECO:0000256" key="1">
    <source>
        <dbReference type="SAM" id="MobiDB-lite"/>
    </source>
</evidence>
<feature type="region of interest" description="Disordered" evidence="1">
    <location>
        <begin position="166"/>
        <end position="480"/>
    </location>
</feature>
<comment type="caution">
    <text evidence="2">The sequence shown here is derived from an EMBL/GenBank/DDBJ whole genome shotgun (WGS) entry which is preliminary data.</text>
</comment>
<feature type="compositionally biased region" description="Low complexity" evidence="1">
    <location>
        <begin position="287"/>
        <end position="301"/>
    </location>
</feature>
<feature type="compositionally biased region" description="Low complexity" evidence="1">
    <location>
        <begin position="359"/>
        <end position="375"/>
    </location>
</feature>
<evidence type="ECO:0000313" key="3">
    <source>
        <dbReference type="Proteomes" id="UP000551758"/>
    </source>
</evidence>
<evidence type="ECO:0000313" key="2">
    <source>
        <dbReference type="EMBL" id="KAF5912966.1"/>
    </source>
</evidence>
<keyword evidence="3" id="KW-1185">Reference proteome</keyword>
<feature type="region of interest" description="Disordered" evidence="1">
    <location>
        <begin position="1"/>
        <end position="26"/>
    </location>
</feature>
<dbReference type="AlphaFoldDB" id="A0A7J7EC33"/>
<feature type="compositionally biased region" description="Basic and acidic residues" evidence="1">
    <location>
        <begin position="376"/>
        <end position="387"/>
    </location>
</feature>
<accession>A0A7J7EC33</accession>
<organism evidence="2 3">
    <name type="scientific">Diceros bicornis minor</name>
    <name type="common">South-central black rhinoceros</name>
    <dbReference type="NCBI Taxonomy" id="77932"/>
    <lineage>
        <taxon>Eukaryota</taxon>
        <taxon>Metazoa</taxon>
        <taxon>Chordata</taxon>
        <taxon>Craniata</taxon>
        <taxon>Vertebrata</taxon>
        <taxon>Euteleostomi</taxon>
        <taxon>Mammalia</taxon>
        <taxon>Eutheria</taxon>
        <taxon>Laurasiatheria</taxon>
        <taxon>Perissodactyla</taxon>
        <taxon>Rhinocerotidae</taxon>
        <taxon>Diceros</taxon>
    </lineage>
</organism>
<dbReference type="Proteomes" id="UP000551758">
    <property type="component" value="Unassembled WGS sequence"/>
</dbReference>
<sequence length="480" mass="49940">MSHTLSPTPPSPHPQQGSLTTQHPPCHPSWSCQARAWLSTAHRDGQPFGARAVLLITGYSGAVIKPDVHCWGKEPSPPPFKQLQSPAPHARRRARIRCSPEAQQTASLLTGFLEGPSSPLPLGSGPGPGGEALPPASFPVTPRRWSLLGDVCSLRAWEPAQGFHRHRRHDSCSGSAWKRAEEGTEDAGGEAALPWSTQQRSEPDRHSGAPLRTQQRRVLRQAVRGWLSNQAADPKPTSAARECARPRQPALSPVPQTAGGPGGGALTKRARPTPPPRTPPRRRAGRFAEAAAGSRARFPRAGGAGLPARPPPPARAPPRAPAPLRNSTQVGAKPGRLHSRGAHGGGGGGGEGGGGGGADRASQAGGAREAAPARPSADRGGRPRREQQEEEQEEDARRRRRPARESKVGAGGCARARGSEGAAARAPARRALAGRMGSGAPGPPPPPGACAPAGRRGRGAARARPLGRRVAVGSRPGRSP</sequence>
<dbReference type="EMBL" id="JACDTQ010003694">
    <property type="protein sequence ID" value="KAF5912966.1"/>
    <property type="molecule type" value="Genomic_DNA"/>
</dbReference>
<reference evidence="2 3" key="1">
    <citation type="journal article" date="2020" name="Mol. Biol. Evol.">
        <title>Interspecific Gene Flow and the Evolution of Specialization in Black and White Rhinoceros.</title>
        <authorList>
            <person name="Moodley Y."/>
            <person name="Westbury M.V."/>
            <person name="Russo I.M."/>
            <person name="Gopalakrishnan S."/>
            <person name="Rakotoarivelo A."/>
            <person name="Olsen R.A."/>
            <person name="Prost S."/>
            <person name="Tunstall T."/>
            <person name="Ryder O.A."/>
            <person name="Dalen L."/>
            <person name="Bruford M.W."/>
        </authorList>
    </citation>
    <scope>NUCLEOTIDE SEQUENCE [LARGE SCALE GENOMIC DNA]</scope>
    <source>
        <strain evidence="2">SBR-YM</strain>
        <tissue evidence="2">Skin</tissue>
    </source>
</reference>
<protein>
    <submittedName>
        <fullName evidence="2">Uncharacterized protein</fullName>
    </submittedName>
</protein>
<feature type="compositionally biased region" description="Basic residues" evidence="1">
    <location>
        <begin position="455"/>
        <end position="467"/>
    </location>
</feature>
<feature type="compositionally biased region" description="Pro residues" evidence="1">
    <location>
        <begin position="308"/>
        <end position="321"/>
    </location>
</feature>
<feature type="compositionally biased region" description="Gly residues" evidence="1">
    <location>
        <begin position="342"/>
        <end position="358"/>
    </location>
</feature>
<proteinExistence type="predicted"/>
<feature type="compositionally biased region" description="Low complexity" evidence="1">
    <location>
        <begin position="413"/>
        <end position="435"/>
    </location>
</feature>
<gene>
    <name evidence="2" type="ORF">HPG69_006806</name>
</gene>
<name>A0A7J7EC33_DICBM</name>